<comment type="caution">
    <text evidence="3">The sequence shown here is derived from an EMBL/GenBank/DDBJ whole genome shotgun (WGS) entry which is preliminary data.</text>
</comment>
<dbReference type="PANTHER" id="PTHR46558">
    <property type="entry name" value="TRACRIPTIONAL REGULATORY PROTEIN-RELATED-RELATED"/>
    <property type="match status" value="1"/>
</dbReference>
<dbReference type="SUPFAM" id="SSF47413">
    <property type="entry name" value="lambda repressor-like DNA-binding domains"/>
    <property type="match status" value="1"/>
</dbReference>
<proteinExistence type="predicted"/>
<dbReference type="PANTHER" id="PTHR46558:SF4">
    <property type="entry name" value="DNA-BIDING PHAGE PROTEIN"/>
    <property type="match status" value="1"/>
</dbReference>
<organism evidence="3 4">
    <name type="scientific">Rodentibacter genomosp. 1</name>
    <dbReference type="NCBI Taxonomy" id="1908264"/>
    <lineage>
        <taxon>Bacteria</taxon>
        <taxon>Pseudomonadati</taxon>
        <taxon>Pseudomonadota</taxon>
        <taxon>Gammaproteobacteria</taxon>
        <taxon>Pasteurellales</taxon>
        <taxon>Pasteurellaceae</taxon>
        <taxon>Rodentibacter</taxon>
    </lineage>
</organism>
<dbReference type="Proteomes" id="UP000188481">
    <property type="component" value="Unassembled WGS sequence"/>
</dbReference>
<dbReference type="InterPro" id="IPR001387">
    <property type="entry name" value="Cro/C1-type_HTH"/>
</dbReference>
<accession>A0A1V3J9K6</accession>
<name>A0A1V3J9K6_9PAST</name>
<gene>
    <name evidence="3" type="ORF">BKK54_00515</name>
</gene>
<dbReference type="AlphaFoldDB" id="A0A1V3J9K6"/>
<dbReference type="EMBL" id="MLHN01000001">
    <property type="protein sequence ID" value="OOF52138.1"/>
    <property type="molecule type" value="Genomic_DNA"/>
</dbReference>
<dbReference type="SMART" id="SM00530">
    <property type="entry name" value="HTH_XRE"/>
    <property type="match status" value="1"/>
</dbReference>
<keyword evidence="4" id="KW-1185">Reference proteome</keyword>
<dbReference type="Pfam" id="PF01381">
    <property type="entry name" value="HTH_3"/>
    <property type="match status" value="1"/>
</dbReference>
<evidence type="ECO:0000313" key="4">
    <source>
        <dbReference type="Proteomes" id="UP000188481"/>
    </source>
</evidence>
<evidence type="ECO:0000259" key="2">
    <source>
        <dbReference type="PROSITE" id="PS50943"/>
    </source>
</evidence>
<dbReference type="STRING" id="1908264.BKK54_00515"/>
<sequence>MSKFIAAEVDSAIGKRIQQRRKEIGLTAEVLAEQIGVSQQQFSRYERGATKINVSHLVNIAVILNTPIDWFFADSKAENLTFSNETHYTPLRTDSLKSRLDYHWKHLSHSQKRNLINFLDSVINNKP</sequence>
<protein>
    <submittedName>
        <fullName evidence="3">Transcriptional regulator</fullName>
    </submittedName>
</protein>
<feature type="domain" description="HTH cro/C1-type" evidence="2">
    <location>
        <begin position="17"/>
        <end position="71"/>
    </location>
</feature>
<dbReference type="InterPro" id="IPR010982">
    <property type="entry name" value="Lambda_DNA-bd_dom_sf"/>
</dbReference>
<dbReference type="GO" id="GO:0003677">
    <property type="term" value="F:DNA binding"/>
    <property type="evidence" value="ECO:0007669"/>
    <property type="project" value="UniProtKB-KW"/>
</dbReference>
<dbReference type="RefSeq" id="WP_077540477.1">
    <property type="nucleotide sequence ID" value="NZ_MLHN01000001.1"/>
</dbReference>
<dbReference type="PROSITE" id="PS50943">
    <property type="entry name" value="HTH_CROC1"/>
    <property type="match status" value="1"/>
</dbReference>
<dbReference type="Gene3D" id="1.10.260.40">
    <property type="entry name" value="lambda repressor-like DNA-binding domains"/>
    <property type="match status" value="1"/>
</dbReference>
<evidence type="ECO:0000256" key="1">
    <source>
        <dbReference type="ARBA" id="ARBA00023125"/>
    </source>
</evidence>
<reference evidence="3 4" key="1">
    <citation type="submission" date="2016-10" db="EMBL/GenBank/DDBJ databases">
        <title>Rodentibacter gen. nov. and new species.</title>
        <authorList>
            <person name="Christensen H."/>
        </authorList>
    </citation>
    <scope>NUCLEOTIDE SEQUENCE [LARGE SCALE GENOMIC DNA]</scope>
    <source>
        <strain evidence="4">ppn416</strain>
    </source>
</reference>
<dbReference type="CDD" id="cd00093">
    <property type="entry name" value="HTH_XRE"/>
    <property type="match status" value="1"/>
</dbReference>
<evidence type="ECO:0000313" key="3">
    <source>
        <dbReference type="EMBL" id="OOF52138.1"/>
    </source>
</evidence>
<keyword evidence="1" id="KW-0238">DNA-binding</keyword>